<accession>A0A8X6GVG0</accession>
<gene>
    <name evidence="1" type="primary">X975_22733</name>
    <name evidence="1" type="ORF">TNCT_461941</name>
</gene>
<comment type="caution">
    <text evidence="1">The sequence shown here is derived from an EMBL/GenBank/DDBJ whole genome shotgun (WGS) entry which is preliminary data.</text>
</comment>
<dbReference type="EMBL" id="BMAO01036605">
    <property type="protein sequence ID" value="GFR11983.1"/>
    <property type="molecule type" value="Genomic_DNA"/>
</dbReference>
<evidence type="ECO:0000313" key="2">
    <source>
        <dbReference type="Proteomes" id="UP000887116"/>
    </source>
</evidence>
<reference evidence="1" key="1">
    <citation type="submission" date="2020-07" db="EMBL/GenBank/DDBJ databases">
        <title>Multicomponent nature underlies the extraordinary mechanical properties of spider dragline silk.</title>
        <authorList>
            <person name="Kono N."/>
            <person name="Nakamura H."/>
            <person name="Mori M."/>
            <person name="Yoshida Y."/>
            <person name="Ohtoshi R."/>
            <person name="Malay A.D."/>
            <person name="Moran D.A.P."/>
            <person name="Tomita M."/>
            <person name="Numata K."/>
            <person name="Arakawa K."/>
        </authorList>
    </citation>
    <scope>NUCLEOTIDE SEQUENCE</scope>
</reference>
<dbReference type="AlphaFoldDB" id="A0A8X6GVG0"/>
<keyword evidence="2" id="KW-1185">Reference proteome</keyword>
<dbReference type="Proteomes" id="UP000887116">
    <property type="component" value="Unassembled WGS sequence"/>
</dbReference>
<proteinExistence type="predicted"/>
<organism evidence="1 2">
    <name type="scientific">Trichonephila clavata</name>
    <name type="common">Joro spider</name>
    <name type="synonym">Nephila clavata</name>
    <dbReference type="NCBI Taxonomy" id="2740835"/>
    <lineage>
        <taxon>Eukaryota</taxon>
        <taxon>Metazoa</taxon>
        <taxon>Ecdysozoa</taxon>
        <taxon>Arthropoda</taxon>
        <taxon>Chelicerata</taxon>
        <taxon>Arachnida</taxon>
        <taxon>Araneae</taxon>
        <taxon>Araneomorphae</taxon>
        <taxon>Entelegynae</taxon>
        <taxon>Araneoidea</taxon>
        <taxon>Nephilidae</taxon>
        <taxon>Trichonephila</taxon>
    </lineage>
</organism>
<sequence>MSLLDQTKICSKLPRIRDESLLADLAARGIKLTDVGKDTLPIRVLLGEDLLGSILTGRIEVFPSGVSAVETLLGWTILGHGRKRPVVNMAMLNLHSVELPRIRDIETDELYCVGPQVDLVDSKFVRKRKLLSVVNSTYYPEVSVLSPPVPNPVAMVSRPVKQIRCGRRIVPRQRLNF</sequence>
<evidence type="ECO:0000313" key="1">
    <source>
        <dbReference type="EMBL" id="GFR11983.1"/>
    </source>
</evidence>
<name>A0A8X6GVG0_TRICU</name>
<dbReference type="OrthoDB" id="6420456at2759"/>
<protein>
    <submittedName>
        <fullName evidence="1">Transposable element Tc1 transposase</fullName>
    </submittedName>
</protein>